<evidence type="ECO:0000256" key="8">
    <source>
        <dbReference type="ARBA" id="ARBA00023242"/>
    </source>
</evidence>
<evidence type="ECO:0000259" key="11">
    <source>
        <dbReference type="PROSITE" id="PS51048"/>
    </source>
</evidence>
<feature type="domain" description="SGS" evidence="11">
    <location>
        <begin position="157"/>
        <end position="234"/>
    </location>
</feature>
<keyword evidence="6" id="KW-0833">Ubl conjugation pathway</keyword>
<keyword evidence="5" id="KW-0597">Phosphoprotein</keyword>
<evidence type="ECO:0000256" key="7">
    <source>
        <dbReference type="ARBA" id="ARBA00022990"/>
    </source>
</evidence>
<keyword evidence="14" id="KW-1185">Reference proteome</keyword>
<dbReference type="Gene3D" id="2.60.40.790">
    <property type="match status" value="1"/>
</dbReference>
<evidence type="ECO:0000256" key="4">
    <source>
        <dbReference type="ARBA" id="ARBA00022490"/>
    </source>
</evidence>
<evidence type="ECO:0000256" key="3">
    <source>
        <dbReference type="ARBA" id="ARBA00015702"/>
    </source>
</evidence>
<dbReference type="InterPro" id="IPR007699">
    <property type="entry name" value="SGS_dom"/>
</dbReference>
<dbReference type="SUPFAM" id="SSF140106">
    <property type="entry name" value="Calcyclin-binding protein-like"/>
    <property type="match status" value="1"/>
</dbReference>
<dbReference type="InterPro" id="IPR037201">
    <property type="entry name" value="CacyBP_N"/>
</dbReference>
<keyword evidence="8" id="KW-0539">Nucleus</keyword>
<name>A0AA38F6A4_TAXCH</name>
<dbReference type="Proteomes" id="UP000824469">
    <property type="component" value="Unassembled WGS sequence"/>
</dbReference>
<dbReference type="InterPro" id="IPR008978">
    <property type="entry name" value="HSP20-like_chaperone"/>
</dbReference>
<feature type="region of interest" description="Disordered" evidence="10">
    <location>
        <begin position="212"/>
        <end position="234"/>
    </location>
</feature>
<dbReference type="PANTHER" id="PTHR47686:SF1">
    <property type="entry name" value="CALCYCLIN-BINDING PROTEIN"/>
    <property type="match status" value="1"/>
</dbReference>
<dbReference type="InterPro" id="IPR015120">
    <property type="entry name" value="Siah-Interact_N"/>
</dbReference>
<dbReference type="Pfam" id="PF04969">
    <property type="entry name" value="CS"/>
    <property type="match status" value="1"/>
</dbReference>
<sequence>MALDLNADLEELRQLQSIAKRPRVLSLLSAEIQNLDKARQAEGATNQVKVTPLQTSTVTPLQTSTVTPLHTSTVRSSETSYTTLGSFSWDQENDKVKIYVSLEGVNQEHVVSNFQPWSFDVKFHDIQGKNYRCAVPKLNKAIIPEKCRLTFKPNRVIITLLKAEKGNWLDLYYKEDKFKPSLEKKADPMAGIMDLMKNMYDEGDEDMKRTISKAWSEARSGKQADPLKGYGSDL</sequence>
<protein>
    <recommendedName>
        <fullName evidence="3">Calcyclin-binding protein</fullName>
    </recommendedName>
</protein>
<dbReference type="PROSITE" id="PS51048">
    <property type="entry name" value="SGS"/>
    <property type="match status" value="1"/>
</dbReference>
<dbReference type="PANTHER" id="PTHR47686">
    <property type="entry name" value="SGS DOMAIN-CONTAINING PROTEIN"/>
    <property type="match status" value="1"/>
</dbReference>
<gene>
    <name evidence="13" type="ORF">KI387_034677</name>
</gene>
<evidence type="ECO:0000256" key="6">
    <source>
        <dbReference type="ARBA" id="ARBA00022786"/>
    </source>
</evidence>
<dbReference type="FunFam" id="2.60.40.790:FF:000040">
    <property type="entry name" value="Calcyclin binding protein"/>
    <property type="match status" value="1"/>
</dbReference>
<evidence type="ECO:0000313" key="14">
    <source>
        <dbReference type="Proteomes" id="UP000824469"/>
    </source>
</evidence>
<dbReference type="GO" id="GO:0005737">
    <property type="term" value="C:cytoplasm"/>
    <property type="evidence" value="ECO:0007669"/>
    <property type="project" value="UniProtKB-SubCell"/>
</dbReference>
<keyword evidence="7" id="KW-0007">Acetylation</keyword>
<dbReference type="OMA" id="YGWDQSA"/>
<dbReference type="AlphaFoldDB" id="A0AA38F6A4"/>
<dbReference type="EMBL" id="JAHRHJ020003813">
    <property type="protein sequence ID" value="KAH9290560.1"/>
    <property type="molecule type" value="Genomic_DNA"/>
</dbReference>
<evidence type="ECO:0000256" key="9">
    <source>
        <dbReference type="ARBA" id="ARBA00025145"/>
    </source>
</evidence>
<proteinExistence type="predicted"/>
<dbReference type="GO" id="GO:0015631">
    <property type="term" value="F:tubulin binding"/>
    <property type="evidence" value="ECO:0007669"/>
    <property type="project" value="InterPro"/>
</dbReference>
<comment type="subcellular location">
    <subcellularLocation>
        <location evidence="2">Cytoplasm</location>
    </subcellularLocation>
    <subcellularLocation>
        <location evidence="1">Nucleus</location>
    </subcellularLocation>
</comment>
<dbReference type="SUPFAM" id="SSF49764">
    <property type="entry name" value="HSP20-like chaperones"/>
    <property type="match status" value="1"/>
</dbReference>
<dbReference type="Pfam" id="PF09032">
    <property type="entry name" value="Siah-Interact_N"/>
    <property type="match status" value="1"/>
</dbReference>
<evidence type="ECO:0000256" key="5">
    <source>
        <dbReference type="ARBA" id="ARBA00022553"/>
    </source>
</evidence>
<dbReference type="GO" id="GO:0031625">
    <property type="term" value="F:ubiquitin protein ligase binding"/>
    <property type="evidence" value="ECO:0007669"/>
    <property type="project" value="InterPro"/>
</dbReference>
<accession>A0AA38F6A4</accession>
<reference evidence="13 14" key="1">
    <citation type="journal article" date="2021" name="Nat. Plants">
        <title>The Taxus genome provides insights into paclitaxel biosynthesis.</title>
        <authorList>
            <person name="Xiong X."/>
            <person name="Gou J."/>
            <person name="Liao Q."/>
            <person name="Li Y."/>
            <person name="Zhou Q."/>
            <person name="Bi G."/>
            <person name="Li C."/>
            <person name="Du R."/>
            <person name="Wang X."/>
            <person name="Sun T."/>
            <person name="Guo L."/>
            <person name="Liang H."/>
            <person name="Lu P."/>
            <person name="Wu Y."/>
            <person name="Zhang Z."/>
            <person name="Ro D.K."/>
            <person name="Shang Y."/>
            <person name="Huang S."/>
            <person name="Yan J."/>
        </authorList>
    </citation>
    <scope>NUCLEOTIDE SEQUENCE [LARGE SCALE GENOMIC DNA]</scope>
    <source>
        <strain evidence="13">Ta-2019</strain>
    </source>
</reference>
<evidence type="ECO:0000259" key="12">
    <source>
        <dbReference type="PROSITE" id="PS51203"/>
    </source>
</evidence>
<evidence type="ECO:0000313" key="13">
    <source>
        <dbReference type="EMBL" id="KAH9290560.1"/>
    </source>
</evidence>
<evidence type="ECO:0000256" key="2">
    <source>
        <dbReference type="ARBA" id="ARBA00004496"/>
    </source>
</evidence>
<evidence type="ECO:0000256" key="1">
    <source>
        <dbReference type="ARBA" id="ARBA00004123"/>
    </source>
</evidence>
<feature type="domain" description="CS" evidence="12">
    <location>
        <begin position="82"/>
        <end position="172"/>
    </location>
</feature>
<evidence type="ECO:0000256" key="10">
    <source>
        <dbReference type="SAM" id="MobiDB-lite"/>
    </source>
</evidence>
<keyword evidence="4" id="KW-0963">Cytoplasm</keyword>
<dbReference type="GO" id="GO:0044548">
    <property type="term" value="F:S100 protein binding"/>
    <property type="evidence" value="ECO:0007669"/>
    <property type="project" value="InterPro"/>
</dbReference>
<comment type="caution">
    <text evidence="13">The sequence shown here is derived from an EMBL/GenBank/DDBJ whole genome shotgun (WGS) entry which is preliminary data.</text>
</comment>
<dbReference type="CDD" id="cd06468">
    <property type="entry name" value="p23_CacyBP"/>
    <property type="match status" value="1"/>
</dbReference>
<dbReference type="InterPro" id="IPR037893">
    <property type="entry name" value="CS_CacyBP"/>
</dbReference>
<dbReference type="PROSITE" id="PS51203">
    <property type="entry name" value="CS"/>
    <property type="match status" value="1"/>
</dbReference>
<dbReference type="InterPro" id="IPR007052">
    <property type="entry name" value="CS_dom"/>
</dbReference>
<comment type="function">
    <text evidence="9">May be involved in calcium-dependent ubiquitination and subsequent proteasomal degradation of target proteins. Probably serves as a molecular bridge in ubiquitin E3 complexes. Participates in the ubiquitin-mediated degradation of beta-catenin (CTNNB1).</text>
</comment>
<organism evidence="13 14">
    <name type="scientific">Taxus chinensis</name>
    <name type="common">Chinese yew</name>
    <name type="synonym">Taxus wallichiana var. chinensis</name>
    <dbReference type="NCBI Taxonomy" id="29808"/>
    <lineage>
        <taxon>Eukaryota</taxon>
        <taxon>Viridiplantae</taxon>
        <taxon>Streptophyta</taxon>
        <taxon>Embryophyta</taxon>
        <taxon>Tracheophyta</taxon>
        <taxon>Spermatophyta</taxon>
        <taxon>Pinopsida</taxon>
        <taxon>Pinidae</taxon>
        <taxon>Conifers II</taxon>
        <taxon>Cupressales</taxon>
        <taxon>Taxaceae</taxon>
        <taxon>Taxus</taxon>
    </lineage>
</organism>
<dbReference type="GO" id="GO:0005634">
    <property type="term" value="C:nucleus"/>
    <property type="evidence" value="ECO:0007669"/>
    <property type="project" value="UniProtKB-SubCell"/>
</dbReference>